<dbReference type="Gene3D" id="3.10.20.860">
    <property type="match status" value="1"/>
</dbReference>
<dbReference type="AlphaFoldDB" id="A0A9D2RUQ2"/>
<dbReference type="EMBL" id="DWYZ01000028">
    <property type="protein sequence ID" value="HJB27402.1"/>
    <property type="molecule type" value="Genomic_DNA"/>
</dbReference>
<evidence type="ECO:0000313" key="1">
    <source>
        <dbReference type="EMBL" id="HJB27402.1"/>
    </source>
</evidence>
<proteinExistence type="predicted"/>
<dbReference type="Proteomes" id="UP000823842">
    <property type="component" value="Unassembled WGS sequence"/>
</dbReference>
<dbReference type="InterPro" id="IPR022453">
    <property type="entry name" value="Znf_MqsA-type"/>
</dbReference>
<dbReference type="NCBIfam" id="TIGR03831">
    <property type="entry name" value="YgiT_finger"/>
    <property type="match status" value="1"/>
</dbReference>
<name>A0A9D2RUQ2_9FIRM</name>
<reference evidence="1" key="1">
    <citation type="journal article" date="2021" name="PeerJ">
        <title>Extensive microbial diversity within the chicken gut microbiome revealed by metagenomics and culture.</title>
        <authorList>
            <person name="Gilroy R."/>
            <person name="Ravi A."/>
            <person name="Getino M."/>
            <person name="Pursley I."/>
            <person name="Horton D.L."/>
            <person name="Alikhan N.F."/>
            <person name="Baker D."/>
            <person name="Gharbi K."/>
            <person name="Hall N."/>
            <person name="Watson M."/>
            <person name="Adriaenssens E.M."/>
            <person name="Foster-Nyarko E."/>
            <person name="Jarju S."/>
            <person name="Secka A."/>
            <person name="Antonio M."/>
            <person name="Oren A."/>
            <person name="Chaudhuri R.R."/>
            <person name="La Ragione R."/>
            <person name="Hildebrand F."/>
            <person name="Pallen M.J."/>
        </authorList>
    </citation>
    <scope>NUCLEOTIDE SEQUENCE</scope>
    <source>
        <strain evidence="1">ChiSjej1B19-5720</strain>
    </source>
</reference>
<dbReference type="CDD" id="cd12870">
    <property type="entry name" value="MqsA"/>
    <property type="match status" value="1"/>
</dbReference>
<sequence length="76" mass="8646">MKCLSCKHGNMFPSTTTYFTDFNHCMLIIKNVPCFECEQCGDVVFSASVHRKIEHIVATVKKLTSELTILEYDKVA</sequence>
<comment type="caution">
    <text evidence="1">The sequence shown here is derived from an EMBL/GenBank/DDBJ whole genome shotgun (WGS) entry which is preliminary data.</text>
</comment>
<accession>A0A9D2RUQ2</accession>
<organism evidence="1 2">
    <name type="scientific">Candidatus Blautia faecavium</name>
    <dbReference type="NCBI Taxonomy" id="2838487"/>
    <lineage>
        <taxon>Bacteria</taxon>
        <taxon>Bacillati</taxon>
        <taxon>Bacillota</taxon>
        <taxon>Clostridia</taxon>
        <taxon>Lachnospirales</taxon>
        <taxon>Lachnospiraceae</taxon>
        <taxon>Blautia</taxon>
    </lineage>
</organism>
<protein>
    <submittedName>
        <fullName evidence="1">Type II toxin-antitoxin system MqsA family antitoxin</fullName>
    </submittedName>
</protein>
<reference evidence="1" key="2">
    <citation type="submission" date="2021-04" db="EMBL/GenBank/DDBJ databases">
        <authorList>
            <person name="Gilroy R."/>
        </authorList>
    </citation>
    <scope>NUCLEOTIDE SEQUENCE</scope>
    <source>
        <strain evidence="1">ChiSjej1B19-5720</strain>
    </source>
</reference>
<evidence type="ECO:0000313" key="2">
    <source>
        <dbReference type="Proteomes" id="UP000823842"/>
    </source>
</evidence>
<gene>
    <name evidence="1" type="ORF">IAA06_01215</name>
</gene>